<proteinExistence type="predicted"/>
<keyword evidence="3" id="KW-1185">Reference proteome</keyword>
<dbReference type="AlphaFoldDB" id="A0A3P7KJP2"/>
<organism evidence="2 3">
    <name type="scientific">Strongylus vulgaris</name>
    <name type="common">Blood worm</name>
    <dbReference type="NCBI Taxonomy" id="40348"/>
    <lineage>
        <taxon>Eukaryota</taxon>
        <taxon>Metazoa</taxon>
        <taxon>Ecdysozoa</taxon>
        <taxon>Nematoda</taxon>
        <taxon>Chromadorea</taxon>
        <taxon>Rhabditida</taxon>
        <taxon>Rhabditina</taxon>
        <taxon>Rhabditomorpha</taxon>
        <taxon>Strongyloidea</taxon>
        <taxon>Strongylidae</taxon>
        <taxon>Strongylus</taxon>
    </lineage>
</organism>
<sequence>MNLYFEWTSRDATVLNEFIEHYQLQNYIVMEEQAETKKKRMRRRSSSMQKSVSEGSTTSYLVQKDAVARAERMAASSEFARRQTFAGDPLRKARDWIKKEDWENVSVLGSRRDEFTKVVSCE</sequence>
<gene>
    <name evidence="2" type="ORF">SVUK_LOCUS3196</name>
</gene>
<accession>A0A3P7KJP2</accession>
<protein>
    <submittedName>
        <fullName evidence="2">Uncharacterized protein</fullName>
    </submittedName>
</protein>
<dbReference type="OrthoDB" id="10508537at2759"/>
<evidence type="ECO:0000313" key="3">
    <source>
        <dbReference type="Proteomes" id="UP000270094"/>
    </source>
</evidence>
<feature type="region of interest" description="Disordered" evidence="1">
    <location>
        <begin position="38"/>
        <end position="57"/>
    </location>
</feature>
<dbReference type="EMBL" id="UYYB01008036">
    <property type="protein sequence ID" value="VDM68198.1"/>
    <property type="molecule type" value="Genomic_DNA"/>
</dbReference>
<dbReference type="Proteomes" id="UP000270094">
    <property type="component" value="Unassembled WGS sequence"/>
</dbReference>
<reference evidence="2 3" key="1">
    <citation type="submission" date="2018-11" db="EMBL/GenBank/DDBJ databases">
        <authorList>
            <consortium name="Pathogen Informatics"/>
        </authorList>
    </citation>
    <scope>NUCLEOTIDE SEQUENCE [LARGE SCALE GENOMIC DNA]</scope>
</reference>
<name>A0A3P7KJP2_STRVU</name>
<evidence type="ECO:0000256" key="1">
    <source>
        <dbReference type="SAM" id="MobiDB-lite"/>
    </source>
</evidence>
<evidence type="ECO:0000313" key="2">
    <source>
        <dbReference type="EMBL" id="VDM68198.1"/>
    </source>
</evidence>